<feature type="transmembrane region" description="Helical" evidence="1">
    <location>
        <begin position="69"/>
        <end position="92"/>
    </location>
</feature>
<keyword evidence="1" id="KW-1133">Transmembrane helix</keyword>
<sequence>MIVQRRMHHQIKNMMENPDDPLRKTAIQQQSVFSQRLLQICCNPDRYRRSFLPTAFSIYNGSLKKPGYFKLQTCLISLLDLMMFLILIHFMLLRRMQNRQLVVMEAEPLPPSLF</sequence>
<keyword evidence="1" id="KW-0812">Transmembrane</keyword>
<reference evidence="2 3" key="1">
    <citation type="submission" date="2021-06" db="EMBL/GenBank/DDBJ databases">
        <authorList>
            <person name="Palmer J.M."/>
        </authorList>
    </citation>
    <scope>NUCLEOTIDE SEQUENCE [LARGE SCALE GENOMIC DNA]</scope>
    <source>
        <strain evidence="2 3">AS_MEX2019</strain>
        <tissue evidence="2">Muscle</tissue>
    </source>
</reference>
<comment type="caution">
    <text evidence="2">The sequence shown here is derived from an EMBL/GenBank/DDBJ whole genome shotgun (WGS) entry which is preliminary data.</text>
</comment>
<evidence type="ECO:0000256" key="1">
    <source>
        <dbReference type="SAM" id="Phobius"/>
    </source>
</evidence>
<proteinExistence type="predicted"/>
<keyword evidence="3" id="KW-1185">Reference proteome</keyword>
<organism evidence="2 3">
    <name type="scientific">Ameca splendens</name>
    <dbReference type="NCBI Taxonomy" id="208324"/>
    <lineage>
        <taxon>Eukaryota</taxon>
        <taxon>Metazoa</taxon>
        <taxon>Chordata</taxon>
        <taxon>Craniata</taxon>
        <taxon>Vertebrata</taxon>
        <taxon>Euteleostomi</taxon>
        <taxon>Actinopterygii</taxon>
        <taxon>Neopterygii</taxon>
        <taxon>Teleostei</taxon>
        <taxon>Neoteleostei</taxon>
        <taxon>Acanthomorphata</taxon>
        <taxon>Ovalentaria</taxon>
        <taxon>Atherinomorphae</taxon>
        <taxon>Cyprinodontiformes</taxon>
        <taxon>Goodeidae</taxon>
        <taxon>Ameca</taxon>
    </lineage>
</organism>
<evidence type="ECO:0000313" key="3">
    <source>
        <dbReference type="Proteomes" id="UP001469553"/>
    </source>
</evidence>
<protein>
    <submittedName>
        <fullName evidence="2">Uncharacterized protein</fullName>
    </submittedName>
</protein>
<dbReference type="EMBL" id="JAHRIP010010180">
    <property type="protein sequence ID" value="MEQ2283539.1"/>
    <property type="molecule type" value="Genomic_DNA"/>
</dbReference>
<accession>A0ABV0XPY6</accession>
<gene>
    <name evidence="2" type="ORF">AMECASPLE_012387</name>
</gene>
<evidence type="ECO:0000313" key="2">
    <source>
        <dbReference type="EMBL" id="MEQ2283539.1"/>
    </source>
</evidence>
<keyword evidence="1" id="KW-0472">Membrane</keyword>
<dbReference type="Proteomes" id="UP001469553">
    <property type="component" value="Unassembled WGS sequence"/>
</dbReference>
<name>A0ABV0XPY6_9TELE</name>